<evidence type="ECO:0000313" key="3">
    <source>
        <dbReference type="Proteomes" id="UP000654913"/>
    </source>
</evidence>
<accession>A0A7R8ALS5</accession>
<keyword evidence="3" id="KW-1185">Reference proteome</keyword>
<dbReference type="AlphaFoldDB" id="A0A7R8ALS5"/>
<keyword evidence="1" id="KW-0732">Signal</keyword>
<dbReference type="RefSeq" id="XP_041555186.1">
    <property type="nucleotide sequence ID" value="XM_041702397.1"/>
</dbReference>
<gene>
    <name evidence="2" type="ORF">APUU_31217S</name>
</gene>
<dbReference type="EMBL" id="AP024445">
    <property type="protein sequence ID" value="BCS22992.1"/>
    <property type="molecule type" value="Genomic_DNA"/>
</dbReference>
<evidence type="ECO:0008006" key="4">
    <source>
        <dbReference type="Google" id="ProtNLM"/>
    </source>
</evidence>
<proteinExistence type="predicted"/>
<sequence length="484" mass="55567">MATKLPFLVHDVWYIIIAILAEAPVPDDRTEEEPTDWTWRVESLSSLLPGLHDLISISSASKQLRDLLAPRIFKTLYLYNTAQSARALQAIAQGKHAACVKELHYIGITDEGSSPQNVYPPELNAVLSNLARFPALHHLSIDFPTYRGERDIFEEYFMEFPEFISRQEQKNAWYRLMTASLNAIVSNYAGETQQQLPSFAMHHLNILSVRTFSTAACRDFLSQLKCFSLSTKLRDSDTACCIKTMEGYIIFTEYLGPRLMEKLTSVEEFTFNPSRHLALGALKKYPGHLDNIEDKYFAYQFDMGLANASMANLRKLTLRNINVCLEMRDFMIRHLDTLEYVELHECYANNESFVSEENERDDSAAENDPERIIWHTLFTQLTQELSRRKARSLPIRLREFKVSFDKPELAMHDFYRPWVEPGLLARAEAKAKTDPGAKVFFYSCLVPDYGYPVDGMTTTLVHFLRGRDEACFRDLQAAIEDGVC</sequence>
<feature type="signal peptide" evidence="1">
    <location>
        <begin position="1"/>
        <end position="21"/>
    </location>
</feature>
<name>A0A7R8ALS5_9EURO</name>
<dbReference type="GeneID" id="64972997"/>
<feature type="chain" id="PRO_5030666607" description="F-box domain-containing protein" evidence="1">
    <location>
        <begin position="22"/>
        <end position="484"/>
    </location>
</feature>
<evidence type="ECO:0000256" key="1">
    <source>
        <dbReference type="SAM" id="SignalP"/>
    </source>
</evidence>
<dbReference type="Proteomes" id="UP000654913">
    <property type="component" value="Chromosome 3"/>
</dbReference>
<organism evidence="2 3">
    <name type="scientific">Aspergillus puulaauensis</name>
    <dbReference type="NCBI Taxonomy" id="1220207"/>
    <lineage>
        <taxon>Eukaryota</taxon>
        <taxon>Fungi</taxon>
        <taxon>Dikarya</taxon>
        <taxon>Ascomycota</taxon>
        <taxon>Pezizomycotina</taxon>
        <taxon>Eurotiomycetes</taxon>
        <taxon>Eurotiomycetidae</taxon>
        <taxon>Eurotiales</taxon>
        <taxon>Aspergillaceae</taxon>
        <taxon>Aspergillus</taxon>
    </lineage>
</organism>
<reference evidence="2" key="2">
    <citation type="submission" date="2021-02" db="EMBL/GenBank/DDBJ databases">
        <title>Aspergillus puulaauensis MK2 genome sequence.</title>
        <authorList>
            <person name="Futagami T."/>
            <person name="Mori K."/>
            <person name="Kadooka C."/>
            <person name="Tanaka T."/>
        </authorList>
    </citation>
    <scope>NUCLEOTIDE SEQUENCE</scope>
    <source>
        <strain evidence="2">MK2</strain>
    </source>
</reference>
<evidence type="ECO:0000313" key="2">
    <source>
        <dbReference type="EMBL" id="BCS22992.1"/>
    </source>
</evidence>
<dbReference type="KEGG" id="apuu:APUU_31217S"/>
<dbReference type="OrthoDB" id="5410873at2759"/>
<protein>
    <recommendedName>
        <fullName evidence="4">F-box domain-containing protein</fullName>
    </recommendedName>
</protein>
<reference evidence="2" key="1">
    <citation type="submission" date="2021-01" db="EMBL/GenBank/DDBJ databases">
        <authorList>
            <consortium name="Aspergillus puulaauensis MK2 genome sequencing consortium"/>
            <person name="Kazuki M."/>
            <person name="Futagami T."/>
        </authorList>
    </citation>
    <scope>NUCLEOTIDE SEQUENCE</scope>
    <source>
        <strain evidence="2">MK2</strain>
    </source>
</reference>